<dbReference type="EC" id="6.1.1.19" evidence="2 9"/>
<dbReference type="SMART" id="SM00836">
    <property type="entry name" value="DALR_1"/>
    <property type="match status" value="1"/>
</dbReference>
<organism evidence="12 13">
    <name type="scientific">Candidatus Amesbacteria bacterium GW2011_GWA2_42_12</name>
    <dbReference type="NCBI Taxonomy" id="1618356"/>
    <lineage>
        <taxon>Bacteria</taxon>
        <taxon>Candidatus Amesiibacteriota</taxon>
    </lineage>
</organism>
<dbReference type="SUPFAM" id="SSF52374">
    <property type="entry name" value="Nucleotidylyl transferase"/>
    <property type="match status" value="1"/>
</dbReference>
<dbReference type="InterPro" id="IPR036695">
    <property type="entry name" value="Arg-tRNA-synth_N_sf"/>
</dbReference>
<evidence type="ECO:0000256" key="10">
    <source>
        <dbReference type="RuleBase" id="RU363038"/>
    </source>
</evidence>
<dbReference type="InterPro" id="IPR035684">
    <property type="entry name" value="ArgRS_core"/>
</dbReference>
<evidence type="ECO:0000256" key="3">
    <source>
        <dbReference type="ARBA" id="ARBA00022598"/>
    </source>
</evidence>
<gene>
    <name evidence="12" type="ORF">UU93_C0007G0020</name>
</gene>
<evidence type="ECO:0000256" key="7">
    <source>
        <dbReference type="ARBA" id="ARBA00023146"/>
    </source>
</evidence>
<dbReference type="InterPro" id="IPR009080">
    <property type="entry name" value="tRNAsynth_Ia_anticodon-bd"/>
</dbReference>
<reference evidence="12 13" key="1">
    <citation type="journal article" date="2015" name="Nature">
        <title>rRNA introns, odd ribosomes, and small enigmatic genomes across a large radiation of phyla.</title>
        <authorList>
            <person name="Brown C.T."/>
            <person name="Hug L.A."/>
            <person name="Thomas B.C."/>
            <person name="Sharon I."/>
            <person name="Castelle C.J."/>
            <person name="Singh A."/>
            <person name="Wilkins M.J."/>
            <person name="Williams K.H."/>
            <person name="Banfield J.F."/>
        </authorList>
    </citation>
    <scope>NUCLEOTIDE SEQUENCE [LARGE SCALE GENOMIC DNA]</scope>
</reference>
<dbReference type="SUPFAM" id="SSF47323">
    <property type="entry name" value="Anticodon-binding domain of a subclass of class I aminoacyl-tRNA synthetases"/>
    <property type="match status" value="1"/>
</dbReference>
<dbReference type="Gene3D" id="1.10.730.10">
    <property type="entry name" value="Isoleucyl-tRNA Synthetase, Domain 1"/>
    <property type="match status" value="1"/>
</dbReference>
<sequence length="562" mass="64031">MGECGAYMTNKTNLTNRTYNKVMIINGIKFEHPEREEWGDLAAFMKPGAEADELIKKLEKLEFVESVTRAGGFVNIRLKTEYLVERLEKEAEIEKGLKGKMVMVEFAHPNTHKELHIGHMRTLITGEAVARILEESGAKVFRANYQGDIGPHVAKSIWGTMKILSEQNKTLDDWEKESLIARAHLLGEGYIRGNVEYEENKEEIDALNISLYEKDPKWMVIYAQTRKWSLDYYDEFYQKFGTRFDKLYFESQVAEAGKKNVMDNMGKVFEKSEGAIIFDGEKYGLHKRVFITAAGMPTYEGKEVGLAFAQFQDFAYDKIIHVVANEQAGYFKVIIKALEMIDSNMTGRQYHLSMGMVNLVGGKISSRKGEVITVDGLINEVKEAARLLMKDYDEKIVEAVSLGAIKYSVLKTQTAINVAFDLKQSVALDGNSGPYLQYTYARTRSVVRKSQIPNPPAGRAGLKSQKLSIEHLELSIEELNVLRWIYRYPEVVQEAAERYAPNLICNFLYELSQRYNSFYNKYSILNAQSSKEREFRLIMTAAVGEVLKKGLNLLGIEALERM</sequence>
<dbReference type="PANTHER" id="PTHR11956">
    <property type="entry name" value="ARGINYL-TRNA SYNTHETASE"/>
    <property type="match status" value="1"/>
</dbReference>
<evidence type="ECO:0000259" key="11">
    <source>
        <dbReference type="SMART" id="SM00836"/>
    </source>
</evidence>
<keyword evidence="4 10" id="KW-0547">Nucleotide-binding</keyword>
<dbReference type="Pfam" id="PF05746">
    <property type="entry name" value="DALR_1"/>
    <property type="match status" value="1"/>
</dbReference>
<dbReference type="STRING" id="1618356.UU93_C0007G0020"/>
<comment type="similarity">
    <text evidence="1 10">Belongs to the class-I aminoacyl-tRNA synthetase family.</text>
</comment>
<dbReference type="GO" id="GO:0004814">
    <property type="term" value="F:arginine-tRNA ligase activity"/>
    <property type="evidence" value="ECO:0007669"/>
    <property type="project" value="UniProtKB-UniRule"/>
</dbReference>
<comment type="caution">
    <text evidence="12">The sequence shown here is derived from an EMBL/GenBank/DDBJ whole genome shotgun (WGS) entry which is preliminary data.</text>
</comment>
<dbReference type="AlphaFoldDB" id="A0A0G0Y6N5"/>
<evidence type="ECO:0000256" key="2">
    <source>
        <dbReference type="ARBA" id="ARBA00012837"/>
    </source>
</evidence>
<accession>A0A0G0Y6N5</accession>
<dbReference type="InterPro" id="IPR014729">
    <property type="entry name" value="Rossmann-like_a/b/a_fold"/>
</dbReference>
<dbReference type="Gene3D" id="3.30.1360.70">
    <property type="entry name" value="Arginyl tRNA synthetase N-terminal domain"/>
    <property type="match status" value="1"/>
</dbReference>
<proteinExistence type="inferred from homology"/>
<feature type="domain" description="DALR anticodon binding" evidence="11">
    <location>
        <begin position="436"/>
        <end position="562"/>
    </location>
</feature>
<evidence type="ECO:0000256" key="4">
    <source>
        <dbReference type="ARBA" id="ARBA00022741"/>
    </source>
</evidence>
<dbReference type="GO" id="GO:0005524">
    <property type="term" value="F:ATP binding"/>
    <property type="evidence" value="ECO:0007669"/>
    <property type="project" value="UniProtKB-KW"/>
</dbReference>
<evidence type="ECO:0000256" key="8">
    <source>
        <dbReference type="ARBA" id="ARBA00049339"/>
    </source>
</evidence>
<keyword evidence="5 10" id="KW-0067">ATP-binding</keyword>
<dbReference type="InterPro" id="IPR008909">
    <property type="entry name" value="DALR_anticod-bd"/>
</dbReference>
<dbReference type="Gene3D" id="3.40.50.620">
    <property type="entry name" value="HUPs"/>
    <property type="match status" value="1"/>
</dbReference>
<evidence type="ECO:0000256" key="1">
    <source>
        <dbReference type="ARBA" id="ARBA00005594"/>
    </source>
</evidence>
<dbReference type="NCBIfam" id="TIGR00456">
    <property type="entry name" value="argS"/>
    <property type="match status" value="1"/>
</dbReference>
<evidence type="ECO:0000256" key="9">
    <source>
        <dbReference type="NCBIfam" id="TIGR00456"/>
    </source>
</evidence>
<name>A0A0G0Y6N5_9BACT</name>
<dbReference type="PRINTS" id="PR01038">
    <property type="entry name" value="TRNASYNTHARG"/>
</dbReference>
<dbReference type="EMBL" id="LCCN01000007">
    <property type="protein sequence ID" value="KKS32415.1"/>
    <property type="molecule type" value="Genomic_DNA"/>
</dbReference>
<keyword evidence="6 10" id="KW-0648">Protein biosynthesis</keyword>
<dbReference type="SUPFAM" id="SSF55190">
    <property type="entry name" value="Arginyl-tRNA synthetase (ArgRS), N-terminal 'additional' domain"/>
    <property type="match status" value="1"/>
</dbReference>
<dbReference type="GO" id="GO:0006420">
    <property type="term" value="P:arginyl-tRNA aminoacylation"/>
    <property type="evidence" value="ECO:0007669"/>
    <property type="project" value="UniProtKB-UniRule"/>
</dbReference>
<dbReference type="Proteomes" id="UP000034160">
    <property type="component" value="Unassembled WGS sequence"/>
</dbReference>
<evidence type="ECO:0000313" key="13">
    <source>
        <dbReference type="Proteomes" id="UP000034160"/>
    </source>
</evidence>
<keyword evidence="3 10" id="KW-0436">Ligase</keyword>
<evidence type="ECO:0000313" key="12">
    <source>
        <dbReference type="EMBL" id="KKS32415.1"/>
    </source>
</evidence>
<comment type="catalytic activity">
    <reaction evidence="8">
        <text>tRNA(Arg) + L-arginine + ATP = L-arginyl-tRNA(Arg) + AMP + diphosphate</text>
        <dbReference type="Rhea" id="RHEA:20301"/>
        <dbReference type="Rhea" id="RHEA-COMP:9658"/>
        <dbReference type="Rhea" id="RHEA-COMP:9673"/>
        <dbReference type="ChEBI" id="CHEBI:30616"/>
        <dbReference type="ChEBI" id="CHEBI:32682"/>
        <dbReference type="ChEBI" id="CHEBI:33019"/>
        <dbReference type="ChEBI" id="CHEBI:78442"/>
        <dbReference type="ChEBI" id="CHEBI:78513"/>
        <dbReference type="ChEBI" id="CHEBI:456215"/>
        <dbReference type="EC" id="6.1.1.19"/>
    </reaction>
</comment>
<dbReference type="GO" id="GO:0005737">
    <property type="term" value="C:cytoplasm"/>
    <property type="evidence" value="ECO:0007669"/>
    <property type="project" value="UniProtKB-UniRule"/>
</dbReference>
<dbReference type="InterPro" id="IPR001278">
    <property type="entry name" value="Arg-tRNA-ligase"/>
</dbReference>
<dbReference type="Pfam" id="PF00750">
    <property type="entry name" value="tRNA-synt_1d"/>
    <property type="match status" value="1"/>
</dbReference>
<dbReference type="PATRIC" id="fig|1618356.3.peg.435"/>
<keyword evidence="7 10" id="KW-0030">Aminoacyl-tRNA synthetase</keyword>
<dbReference type="FunFam" id="1.10.730.10:FF:000006">
    <property type="entry name" value="Arginyl-tRNA synthetase 2, mitochondrial"/>
    <property type="match status" value="1"/>
</dbReference>
<protein>
    <recommendedName>
        <fullName evidence="2 9">Arginine--tRNA ligase</fullName>
        <ecNumber evidence="2 9">6.1.1.19</ecNumber>
    </recommendedName>
</protein>
<dbReference type="PANTHER" id="PTHR11956:SF5">
    <property type="entry name" value="ARGININE--TRNA LIGASE, CYTOPLASMIC"/>
    <property type="match status" value="1"/>
</dbReference>
<evidence type="ECO:0000256" key="5">
    <source>
        <dbReference type="ARBA" id="ARBA00022840"/>
    </source>
</evidence>
<evidence type="ECO:0000256" key="6">
    <source>
        <dbReference type="ARBA" id="ARBA00022917"/>
    </source>
</evidence>